<evidence type="ECO:0000256" key="3">
    <source>
        <dbReference type="ARBA" id="ARBA00022670"/>
    </source>
</evidence>
<keyword evidence="5" id="KW-0378">Hydrolase</keyword>
<protein>
    <recommendedName>
        <fullName evidence="2">ubiquitinyl hydrolase 1</fullName>
        <ecNumber evidence="2">3.4.19.12</ecNumber>
    </recommendedName>
</protein>
<evidence type="ECO:0000256" key="5">
    <source>
        <dbReference type="ARBA" id="ARBA00022801"/>
    </source>
</evidence>
<dbReference type="Proteomes" id="UP000692954">
    <property type="component" value="Unassembled WGS sequence"/>
</dbReference>
<evidence type="ECO:0000313" key="8">
    <source>
        <dbReference type="EMBL" id="CAD8118385.1"/>
    </source>
</evidence>
<dbReference type="InterPro" id="IPR018200">
    <property type="entry name" value="USP_CS"/>
</dbReference>
<dbReference type="PANTHER" id="PTHR43982:SF1">
    <property type="entry name" value="UBIQUITIN CARBOXYL-TERMINAL HYDROLASE 14"/>
    <property type="match status" value="1"/>
</dbReference>
<evidence type="ECO:0000256" key="1">
    <source>
        <dbReference type="ARBA" id="ARBA00000707"/>
    </source>
</evidence>
<evidence type="ECO:0000313" key="9">
    <source>
        <dbReference type="Proteomes" id="UP000692954"/>
    </source>
</evidence>
<evidence type="ECO:0000256" key="4">
    <source>
        <dbReference type="ARBA" id="ARBA00022786"/>
    </source>
</evidence>
<dbReference type="PANTHER" id="PTHR43982">
    <property type="entry name" value="UBIQUITIN CARBOXYL-TERMINAL HYDROLASE"/>
    <property type="match status" value="1"/>
</dbReference>
<dbReference type="PROSITE" id="PS50235">
    <property type="entry name" value="USP_3"/>
    <property type="match status" value="1"/>
</dbReference>
<comment type="caution">
    <text evidence="8">The sequence shown here is derived from an EMBL/GenBank/DDBJ whole genome shotgun (WGS) entry which is preliminary data.</text>
</comment>
<keyword evidence="4" id="KW-0833">Ubl conjugation pathway</keyword>
<feature type="domain" description="USP" evidence="7">
    <location>
        <begin position="106"/>
        <end position="467"/>
    </location>
</feature>
<dbReference type="Pfam" id="PF00443">
    <property type="entry name" value="UCH"/>
    <property type="match status" value="1"/>
</dbReference>
<proteinExistence type="predicted"/>
<dbReference type="PROSITE" id="PS00972">
    <property type="entry name" value="USP_1"/>
    <property type="match status" value="1"/>
</dbReference>
<dbReference type="EMBL" id="CAJJDN010000117">
    <property type="protein sequence ID" value="CAD8118385.1"/>
    <property type="molecule type" value="Genomic_DNA"/>
</dbReference>
<dbReference type="OrthoDB" id="2420415at2759"/>
<dbReference type="EC" id="3.4.19.12" evidence="2"/>
<keyword evidence="9" id="KW-1185">Reference proteome</keyword>
<keyword evidence="6" id="KW-0788">Thiol protease</keyword>
<sequence length="529" mass="63710">MNQKFKEITEYLVQQKGWTKEQAEEIGPQCQWNRSLMEKAYADLCLDKQNLKVSQNSLLQNDFQVQNYNQWELDENEQYEQALKASQYQQDTQPASKRKKYDDYPVGMQNLGNTCYLNCLIQLLFYNPKLVEQILQYKIPESSQSGEILQISKKFIIELQVVFSNQIMSNQKYFKPSQFNDAAKNLEKKVKNIIQQNNDFMDVSEYFAVLMELIDLSLNKQFIKQHNKLTIFQNEQLEKQYIIKSEEQHQFLWEMGIKNYQIYNFLNKEIIENQRKIKELPENLVFSLERNIQKNNRKIEKTEEKFYFPNNLHLDFILGDIQASQKVEKYIKEQLKTLEVYQQLNKQTEAFEKVLIYYESLPMFDAFILRNLKFEYQKKVEELNKQFPLNYEFLNQELQNTSKNLYQLAQIVVHTGSILHGHYYLYQYNFYLKKWFKYNDTEVVIQTEQEVMADSIKNGNILIYLSQEQKREVYSYQKELNEIDKIRDQLKPNNNVNNLLKKIPKEIYENILKENEQFLNKYGEEIKDC</sequence>
<organism evidence="8 9">
    <name type="scientific">Paramecium sonneborni</name>
    <dbReference type="NCBI Taxonomy" id="65129"/>
    <lineage>
        <taxon>Eukaryota</taxon>
        <taxon>Sar</taxon>
        <taxon>Alveolata</taxon>
        <taxon>Ciliophora</taxon>
        <taxon>Intramacronucleata</taxon>
        <taxon>Oligohymenophorea</taxon>
        <taxon>Peniculida</taxon>
        <taxon>Parameciidae</taxon>
        <taxon>Paramecium</taxon>
    </lineage>
</organism>
<gene>
    <name evidence="8" type="ORF">PSON_ATCC_30995.1.T1170059</name>
</gene>
<evidence type="ECO:0000259" key="7">
    <source>
        <dbReference type="PROSITE" id="PS50235"/>
    </source>
</evidence>
<dbReference type="InterPro" id="IPR028889">
    <property type="entry name" value="USP"/>
</dbReference>
<dbReference type="AlphaFoldDB" id="A0A8S1QTW7"/>
<keyword evidence="3" id="KW-0645">Protease</keyword>
<name>A0A8S1QTW7_9CILI</name>
<evidence type="ECO:0000256" key="2">
    <source>
        <dbReference type="ARBA" id="ARBA00012759"/>
    </source>
</evidence>
<evidence type="ECO:0000256" key="6">
    <source>
        <dbReference type="ARBA" id="ARBA00022807"/>
    </source>
</evidence>
<reference evidence="8" key="1">
    <citation type="submission" date="2021-01" db="EMBL/GenBank/DDBJ databases">
        <authorList>
            <consortium name="Genoscope - CEA"/>
            <person name="William W."/>
        </authorList>
    </citation>
    <scope>NUCLEOTIDE SEQUENCE</scope>
</reference>
<accession>A0A8S1QTW7</accession>
<dbReference type="GO" id="GO:0061136">
    <property type="term" value="P:regulation of proteasomal protein catabolic process"/>
    <property type="evidence" value="ECO:0007669"/>
    <property type="project" value="TreeGrafter"/>
</dbReference>
<dbReference type="GO" id="GO:0016579">
    <property type="term" value="P:protein deubiquitination"/>
    <property type="evidence" value="ECO:0007669"/>
    <property type="project" value="InterPro"/>
</dbReference>
<dbReference type="GO" id="GO:0070628">
    <property type="term" value="F:proteasome binding"/>
    <property type="evidence" value="ECO:0007669"/>
    <property type="project" value="TreeGrafter"/>
</dbReference>
<comment type="catalytic activity">
    <reaction evidence="1">
        <text>Thiol-dependent hydrolysis of ester, thioester, amide, peptide and isopeptide bonds formed by the C-terminal Gly of ubiquitin (a 76-residue protein attached to proteins as an intracellular targeting signal).</text>
        <dbReference type="EC" id="3.4.19.12"/>
    </reaction>
</comment>
<dbReference type="InterPro" id="IPR044635">
    <property type="entry name" value="UBP14-like"/>
</dbReference>
<dbReference type="InterPro" id="IPR001394">
    <property type="entry name" value="Peptidase_C19_UCH"/>
</dbReference>
<dbReference type="GO" id="GO:0043161">
    <property type="term" value="P:proteasome-mediated ubiquitin-dependent protein catabolic process"/>
    <property type="evidence" value="ECO:0007669"/>
    <property type="project" value="InterPro"/>
</dbReference>
<dbReference type="GO" id="GO:0004843">
    <property type="term" value="F:cysteine-type deubiquitinase activity"/>
    <property type="evidence" value="ECO:0007669"/>
    <property type="project" value="UniProtKB-EC"/>
</dbReference>